<dbReference type="STRING" id="8496.A0A151NQW4"/>
<feature type="region of interest" description="Disordered" evidence="1">
    <location>
        <begin position="40"/>
        <end position="91"/>
    </location>
</feature>
<gene>
    <name evidence="3" type="ORF">Y1Q_0018103</name>
</gene>
<evidence type="ECO:0000259" key="2">
    <source>
        <dbReference type="PROSITE" id="PS00028"/>
    </source>
</evidence>
<dbReference type="AlphaFoldDB" id="A0A151NQW4"/>
<accession>A0A151NQW4</accession>
<protein>
    <submittedName>
        <fullName evidence="3">Ankyrin repeat and zinc finger domain-containing protein 1-like</fullName>
    </submittedName>
</protein>
<dbReference type="GO" id="GO:0036503">
    <property type="term" value="P:ERAD pathway"/>
    <property type="evidence" value="ECO:0007669"/>
    <property type="project" value="TreeGrafter"/>
</dbReference>
<dbReference type="InterPro" id="IPR013087">
    <property type="entry name" value="Znf_C2H2_type"/>
</dbReference>
<dbReference type="EMBL" id="AKHW03002347">
    <property type="protein sequence ID" value="KYO39133.1"/>
    <property type="molecule type" value="Genomic_DNA"/>
</dbReference>
<evidence type="ECO:0000313" key="4">
    <source>
        <dbReference type="Proteomes" id="UP000050525"/>
    </source>
</evidence>
<comment type="caution">
    <text evidence="3">The sequence shown here is derived from an EMBL/GenBank/DDBJ whole genome shotgun (WGS) entry which is preliminary data.</text>
</comment>
<proteinExistence type="predicted"/>
<sequence>MCCSACAQAFDSREEQTEHYRLDWHRFNLKQRLRGRRALTAEEFEDRTGAGDVSSISGSGSGSSSDSSSDSDVSPPRGGRPEPPQGRRSHKVLFRNAQGQLLAAYRCVLSAAQASDTL</sequence>
<dbReference type="PANTHER" id="PTHR16036">
    <property type="entry name" value="ANKYRIN REPEAT AND ZINC FINGER DOMAIN-CONTAINING PROTEIN 1"/>
    <property type="match status" value="1"/>
</dbReference>
<organism evidence="3 4">
    <name type="scientific">Alligator mississippiensis</name>
    <name type="common">American alligator</name>
    <dbReference type="NCBI Taxonomy" id="8496"/>
    <lineage>
        <taxon>Eukaryota</taxon>
        <taxon>Metazoa</taxon>
        <taxon>Chordata</taxon>
        <taxon>Craniata</taxon>
        <taxon>Vertebrata</taxon>
        <taxon>Euteleostomi</taxon>
        <taxon>Archelosauria</taxon>
        <taxon>Archosauria</taxon>
        <taxon>Crocodylia</taxon>
        <taxon>Alligatoridae</taxon>
        <taxon>Alligatorinae</taxon>
        <taxon>Alligator</taxon>
    </lineage>
</organism>
<reference evidence="3 4" key="1">
    <citation type="journal article" date="2012" name="Genome Biol.">
        <title>Sequencing three crocodilian genomes to illuminate the evolution of archosaurs and amniotes.</title>
        <authorList>
            <person name="St John J.A."/>
            <person name="Braun E.L."/>
            <person name="Isberg S.R."/>
            <person name="Miles L.G."/>
            <person name="Chong A.Y."/>
            <person name="Gongora J."/>
            <person name="Dalzell P."/>
            <person name="Moran C."/>
            <person name="Bed'hom B."/>
            <person name="Abzhanov A."/>
            <person name="Burgess S.C."/>
            <person name="Cooksey A.M."/>
            <person name="Castoe T.A."/>
            <person name="Crawford N.G."/>
            <person name="Densmore L.D."/>
            <person name="Drew J.C."/>
            <person name="Edwards S.V."/>
            <person name="Faircloth B.C."/>
            <person name="Fujita M.K."/>
            <person name="Greenwold M.J."/>
            <person name="Hoffmann F.G."/>
            <person name="Howard J.M."/>
            <person name="Iguchi T."/>
            <person name="Janes D.E."/>
            <person name="Khan S.Y."/>
            <person name="Kohno S."/>
            <person name="de Koning A.J."/>
            <person name="Lance S.L."/>
            <person name="McCarthy F.M."/>
            <person name="McCormack J.E."/>
            <person name="Merchant M.E."/>
            <person name="Peterson D.G."/>
            <person name="Pollock D.D."/>
            <person name="Pourmand N."/>
            <person name="Raney B.J."/>
            <person name="Roessler K.A."/>
            <person name="Sanford J.R."/>
            <person name="Sawyer R.H."/>
            <person name="Schmidt C.J."/>
            <person name="Triplett E.W."/>
            <person name="Tuberville T.D."/>
            <person name="Venegas-Anaya M."/>
            <person name="Howard J.T."/>
            <person name="Jarvis E.D."/>
            <person name="Guillette L.J.Jr."/>
            <person name="Glenn T.C."/>
            <person name="Green R.E."/>
            <person name="Ray D.A."/>
        </authorList>
    </citation>
    <scope>NUCLEOTIDE SEQUENCE [LARGE SCALE GENOMIC DNA]</scope>
    <source>
        <strain evidence="3">KSC_2009_1</strain>
    </source>
</reference>
<name>A0A151NQW4_ALLMI</name>
<dbReference type="PANTHER" id="PTHR16036:SF2">
    <property type="entry name" value="TRNA ENDONUCLEASE ANKZF1"/>
    <property type="match status" value="1"/>
</dbReference>
<feature type="domain" description="C2H2-type" evidence="2">
    <location>
        <begin position="2"/>
        <end position="25"/>
    </location>
</feature>
<evidence type="ECO:0000313" key="3">
    <source>
        <dbReference type="EMBL" id="KYO39133.1"/>
    </source>
</evidence>
<dbReference type="PROSITE" id="PS00028">
    <property type="entry name" value="ZINC_FINGER_C2H2_1"/>
    <property type="match status" value="1"/>
</dbReference>
<feature type="compositionally biased region" description="Low complexity" evidence="1">
    <location>
        <begin position="51"/>
        <end position="77"/>
    </location>
</feature>
<dbReference type="Proteomes" id="UP000050525">
    <property type="component" value="Unassembled WGS sequence"/>
</dbReference>
<evidence type="ECO:0000256" key="1">
    <source>
        <dbReference type="SAM" id="MobiDB-lite"/>
    </source>
</evidence>
<dbReference type="InterPro" id="IPR047139">
    <property type="entry name" value="ANKZ1/VMS1"/>
</dbReference>
<keyword evidence="4" id="KW-1185">Reference proteome</keyword>